<evidence type="ECO:0000313" key="7">
    <source>
        <dbReference type="Proteomes" id="UP000273083"/>
    </source>
</evidence>
<dbReference type="SUPFAM" id="SSF53807">
    <property type="entry name" value="Helical backbone' metal receptor"/>
    <property type="match status" value="1"/>
</dbReference>
<evidence type="ECO:0000256" key="2">
    <source>
        <dbReference type="ARBA" id="ARBA00022448"/>
    </source>
</evidence>
<dbReference type="Proteomes" id="UP000273083">
    <property type="component" value="Unassembled WGS sequence"/>
</dbReference>
<proteinExistence type="inferred from homology"/>
<protein>
    <submittedName>
        <fullName evidence="6">Zinc transport system substrate-binding protein</fullName>
    </submittedName>
</protein>
<dbReference type="PANTHER" id="PTHR42953">
    <property type="entry name" value="HIGH-AFFINITY ZINC UPTAKE SYSTEM PROTEIN ZNUA-RELATED"/>
    <property type="match status" value="1"/>
</dbReference>
<keyword evidence="2" id="KW-0813">Transport</keyword>
<dbReference type="OrthoDB" id="9810636at2"/>
<comment type="caution">
    <text evidence="6">The sequence shown here is derived from an EMBL/GenBank/DDBJ whole genome shotgun (WGS) entry which is preliminary data.</text>
</comment>
<keyword evidence="3 5" id="KW-0732">Signal</keyword>
<feature type="region of interest" description="Disordered" evidence="4">
    <location>
        <begin position="124"/>
        <end position="154"/>
    </location>
</feature>
<feature type="chain" id="PRO_5039129421" evidence="5">
    <location>
        <begin position="22"/>
        <end position="315"/>
    </location>
</feature>
<dbReference type="AlphaFoldDB" id="A0A3N1XQN8"/>
<evidence type="ECO:0000256" key="1">
    <source>
        <dbReference type="ARBA" id="ARBA00011028"/>
    </source>
</evidence>
<dbReference type="Pfam" id="PF01297">
    <property type="entry name" value="ZnuA"/>
    <property type="match status" value="1"/>
</dbReference>
<dbReference type="InterPro" id="IPR006127">
    <property type="entry name" value="ZnuA-like"/>
</dbReference>
<evidence type="ECO:0000313" key="6">
    <source>
        <dbReference type="EMBL" id="ROR28588.1"/>
    </source>
</evidence>
<accession>A0A3N1XQN8</accession>
<evidence type="ECO:0000256" key="3">
    <source>
        <dbReference type="ARBA" id="ARBA00022729"/>
    </source>
</evidence>
<evidence type="ECO:0000256" key="5">
    <source>
        <dbReference type="SAM" id="SignalP"/>
    </source>
</evidence>
<organism evidence="6 7">
    <name type="scientific">Mobilisporobacter senegalensis</name>
    <dbReference type="NCBI Taxonomy" id="1329262"/>
    <lineage>
        <taxon>Bacteria</taxon>
        <taxon>Bacillati</taxon>
        <taxon>Bacillota</taxon>
        <taxon>Clostridia</taxon>
        <taxon>Lachnospirales</taxon>
        <taxon>Lachnospiraceae</taxon>
        <taxon>Mobilisporobacter</taxon>
    </lineage>
</organism>
<keyword evidence="7" id="KW-1185">Reference proteome</keyword>
<gene>
    <name evidence="6" type="ORF">EDD66_104175</name>
</gene>
<feature type="signal peptide" evidence="5">
    <location>
        <begin position="1"/>
        <end position="21"/>
    </location>
</feature>
<evidence type="ECO:0000256" key="4">
    <source>
        <dbReference type="SAM" id="MobiDB-lite"/>
    </source>
</evidence>
<name>A0A3N1XQN8_9FIRM</name>
<dbReference type="GO" id="GO:0030001">
    <property type="term" value="P:metal ion transport"/>
    <property type="evidence" value="ECO:0007669"/>
    <property type="project" value="InterPro"/>
</dbReference>
<sequence length="315" mass="35859">MRRKLLILAGIMIAMSAISVAFTSLTRTTFNTQKNKITVVTSFYPIYVVTKNIVSDIDSIELINLAENQTGCLHDYQLTTQDMRKLENADIFVINGGGIEEFATDILKSYPNIKVIDSSTGVEFLSSTQEHSHEEEEHEEEHEHEESNPHIWLDPGNYRKQIENIKNGLIKYDKENEKKYSENAYDYGEKIKELESELEGELKAPKNKDIVIFHDSFAYLAKRLGLNVIHTVNIESDTSLSAGEIAEVIEEINLHKVKVLFSEEQYSNDTPLNIGKETNSNVYVIDSLVINDGDENSYIEGMKKNIKTLKKALYE</sequence>
<reference evidence="6 7" key="1">
    <citation type="submission" date="2018-11" db="EMBL/GenBank/DDBJ databases">
        <title>Genomic Encyclopedia of Type Strains, Phase IV (KMG-IV): sequencing the most valuable type-strain genomes for metagenomic binning, comparative biology and taxonomic classification.</title>
        <authorList>
            <person name="Goeker M."/>
        </authorList>
    </citation>
    <scope>NUCLEOTIDE SEQUENCE [LARGE SCALE GENOMIC DNA]</scope>
    <source>
        <strain evidence="6 7">DSM 26537</strain>
    </source>
</reference>
<dbReference type="GO" id="GO:0046872">
    <property type="term" value="F:metal ion binding"/>
    <property type="evidence" value="ECO:0007669"/>
    <property type="project" value="InterPro"/>
</dbReference>
<comment type="similarity">
    <text evidence="1">Belongs to the bacterial solute-binding protein 9 family.</text>
</comment>
<dbReference type="EMBL" id="RJVG01000004">
    <property type="protein sequence ID" value="ROR28588.1"/>
    <property type="molecule type" value="Genomic_DNA"/>
</dbReference>
<dbReference type="Gene3D" id="3.40.50.1980">
    <property type="entry name" value="Nitrogenase molybdenum iron protein domain"/>
    <property type="match status" value="2"/>
</dbReference>
<dbReference type="PANTHER" id="PTHR42953:SF3">
    <property type="entry name" value="HIGH-AFFINITY ZINC UPTAKE SYSTEM PROTEIN ZNUA"/>
    <property type="match status" value="1"/>
</dbReference>
<dbReference type="InterPro" id="IPR050492">
    <property type="entry name" value="Bact_metal-bind_prot9"/>
</dbReference>
<dbReference type="RefSeq" id="WP_123609088.1">
    <property type="nucleotide sequence ID" value="NZ_RJVG01000004.1"/>
</dbReference>